<dbReference type="EMBL" id="JAMDMX010000082">
    <property type="protein sequence ID" value="MCY9695891.1"/>
    <property type="molecule type" value="Genomic_DNA"/>
</dbReference>
<evidence type="ECO:0000313" key="1">
    <source>
        <dbReference type="EMBL" id="MCY9695891.1"/>
    </source>
</evidence>
<keyword evidence="2" id="KW-1185">Reference proteome</keyword>
<dbReference type="Proteomes" id="UP001527099">
    <property type="component" value="Unassembled WGS sequence"/>
</dbReference>
<dbReference type="RefSeq" id="WP_268617054.1">
    <property type="nucleotide sequence ID" value="NZ_JAMDMX010000082.1"/>
</dbReference>
<evidence type="ECO:0000313" key="2">
    <source>
        <dbReference type="Proteomes" id="UP001527099"/>
    </source>
</evidence>
<protein>
    <submittedName>
        <fullName evidence="1">Uncharacterized protein</fullName>
    </submittedName>
</protein>
<reference evidence="1 2" key="1">
    <citation type="submission" date="2022-05" db="EMBL/GenBank/DDBJ databases">
        <title>Genome Sequencing of Bee-Associated Microbes.</title>
        <authorList>
            <person name="Dunlap C."/>
        </authorList>
    </citation>
    <scope>NUCLEOTIDE SEQUENCE [LARGE SCALE GENOMIC DNA]</scope>
    <source>
        <strain evidence="1 2">NRRL B-14421</strain>
    </source>
</reference>
<proteinExistence type="predicted"/>
<accession>A0ABT4GI81</accession>
<sequence>MIHRLLYYSRLRKGIVSEFQQIVKEDANALREEWAALGLSNVSVFSCDLYVCVYAEVSGDQSVPIWDWPISFERYLEKWPTEPDLDVNSSGTLHRLAIPMIDVFHDGLPENTDFWNGSRSVEERVGSIARLKPDKVSSYIYYHYQKQEESPDSFNSTYLIGSIGRLLFSYHELPSRVSTRKRQGLLATKHSPDNWHEVMLPHFELWEEAPEGQRLWRKMECLM</sequence>
<gene>
    <name evidence="1" type="ORF">M5X19_23725</name>
</gene>
<name>A0ABT4GI81_9BACL</name>
<comment type="caution">
    <text evidence="1">The sequence shown here is derived from an EMBL/GenBank/DDBJ whole genome shotgun (WGS) entry which is preliminary data.</text>
</comment>
<organism evidence="1 2">
    <name type="scientific">Paenibacillus alginolyticus</name>
    <dbReference type="NCBI Taxonomy" id="59839"/>
    <lineage>
        <taxon>Bacteria</taxon>
        <taxon>Bacillati</taxon>
        <taxon>Bacillota</taxon>
        <taxon>Bacilli</taxon>
        <taxon>Bacillales</taxon>
        <taxon>Paenibacillaceae</taxon>
        <taxon>Paenibacillus</taxon>
    </lineage>
</organism>